<dbReference type="InterPro" id="IPR027417">
    <property type="entry name" value="P-loop_NTPase"/>
</dbReference>
<dbReference type="Pfam" id="PF00271">
    <property type="entry name" value="Helicase_C"/>
    <property type="match status" value="1"/>
</dbReference>
<dbReference type="InterPro" id="IPR001650">
    <property type="entry name" value="Helicase_C-like"/>
</dbReference>
<name>X0VFI6_9ZZZZ</name>
<dbReference type="GO" id="GO:0016787">
    <property type="term" value="F:hydrolase activity"/>
    <property type="evidence" value="ECO:0007669"/>
    <property type="project" value="UniProtKB-KW"/>
</dbReference>
<feature type="non-terminal residue" evidence="3">
    <location>
        <position position="270"/>
    </location>
</feature>
<sequence length="270" mass="29974">KVIIFSQFADTVEYLAEQLEKRGVKALEGVTGNSPDPTSAAWRFSPVSNEKTGIVPVTQELRVLVATDVLSEGQNLQDAHVVINYDLPWAIIRLVQRAGRVDRIGQKAEKIVCYSFLPADGVERILRLRARMRQRLKENAEVVGTDEEFFEDDAKDQPMLDLYNEKAGIMDGEADGDVDLASYAYQIWKNAVDTNPSLLKTISDLPDVIYSTRAHQGTVAQPQGVLVYVRTAEGNDSLAWVDKDGKSVSQSQLRILEVARCKPETPAVAR</sequence>
<feature type="non-terminal residue" evidence="3">
    <location>
        <position position="1"/>
    </location>
</feature>
<dbReference type="SMART" id="SM00490">
    <property type="entry name" value="HELICc"/>
    <property type="match status" value="1"/>
</dbReference>
<evidence type="ECO:0000313" key="3">
    <source>
        <dbReference type="EMBL" id="GAG09972.1"/>
    </source>
</evidence>
<dbReference type="Gene3D" id="3.40.50.300">
    <property type="entry name" value="P-loop containing nucleotide triphosphate hydrolases"/>
    <property type="match status" value="1"/>
</dbReference>
<dbReference type="CDD" id="cd18793">
    <property type="entry name" value="SF2_C_SNF"/>
    <property type="match status" value="1"/>
</dbReference>
<protein>
    <recommendedName>
        <fullName evidence="2">Helicase C-terminal domain-containing protein</fullName>
    </recommendedName>
</protein>
<dbReference type="AlphaFoldDB" id="X0VFI6"/>
<comment type="caution">
    <text evidence="3">The sequence shown here is derived from an EMBL/GenBank/DDBJ whole genome shotgun (WGS) entry which is preliminary data.</text>
</comment>
<evidence type="ECO:0000259" key="2">
    <source>
        <dbReference type="PROSITE" id="PS51194"/>
    </source>
</evidence>
<evidence type="ECO:0000256" key="1">
    <source>
        <dbReference type="ARBA" id="ARBA00022801"/>
    </source>
</evidence>
<dbReference type="PANTHER" id="PTHR45766">
    <property type="entry name" value="DNA ANNEALING HELICASE AND ENDONUCLEASE ZRANB3 FAMILY MEMBER"/>
    <property type="match status" value="1"/>
</dbReference>
<accession>X0VFI6</accession>
<dbReference type="PANTHER" id="PTHR45766:SF6">
    <property type="entry name" value="SWI_SNF-RELATED MATRIX-ASSOCIATED ACTIN-DEPENDENT REGULATOR OF CHROMATIN SUBFAMILY A-LIKE PROTEIN 1"/>
    <property type="match status" value="1"/>
</dbReference>
<gene>
    <name evidence="3" type="ORF">S01H1_37117</name>
</gene>
<reference evidence="3" key="1">
    <citation type="journal article" date="2014" name="Front. Microbiol.">
        <title>High frequency of phylogenetically diverse reductive dehalogenase-homologous genes in deep subseafloor sedimentary metagenomes.</title>
        <authorList>
            <person name="Kawai M."/>
            <person name="Futagami T."/>
            <person name="Toyoda A."/>
            <person name="Takaki Y."/>
            <person name="Nishi S."/>
            <person name="Hori S."/>
            <person name="Arai W."/>
            <person name="Tsubouchi T."/>
            <person name="Morono Y."/>
            <person name="Uchiyama I."/>
            <person name="Ito T."/>
            <person name="Fujiyama A."/>
            <person name="Inagaki F."/>
            <person name="Takami H."/>
        </authorList>
    </citation>
    <scope>NUCLEOTIDE SEQUENCE</scope>
    <source>
        <strain evidence="3">Expedition CK06-06</strain>
    </source>
</reference>
<dbReference type="PROSITE" id="PS51194">
    <property type="entry name" value="HELICASE_CTER"/>
    <property type="match status" value="1"/>
</dbReference>
<dbReference type="EMBL" id="BARS01023301">
    <property type="protein sequence ID" value="GAG09972.1"/>
    <property type="molecule type" value="Genomic_DNA"/>
</dbReference>
<proteinExistence type="predicted"/>
<dbReference type="SUPFAM" id="SSF52540">
    <property type="entry name" value="P-loop containing nucleoside triphosphate hydrolases"/>
    <property type="match status" value="1"/>
</dbReference>
<keyword evidence="1" id="KW-0378">Hydrolase</keyword>
<dbReference type="InterPro" id="IPR049730">
    <property type="entry name" value="SNF2/RAD54-like_C"/>
</dbReference>
<feature type="domain" description="Helicase C-terminal" evidence="2">
    <location>
        <begin position="1"/>
        <end position="148"/>
    </location>
</feature>
<organism evidence="3">
    <name type="scientific">marine sediment metagenome</name>
    <dbReference type="NCBI Taxonomy" id="412755"/>
    <lineage>
        <taxon>unclassified sequences</taxon>
        <taxon>metagenomes</taxon>
        <taxon>ecological metagenomes</taxon>
    </lineage>
</organism>